<evidence type="ECO:0000256" key="1">
    <source>
        <dbReference type="ARBA" id="ARBA00001947"/>
    </source>
</evidence>
<name>Q9HK54_THEAC</name>
<dbReference type="Proteomes" id="UP000001024">
    <property type="component" value="Chromosome"/>
</dbReference>
<dbReference type="AlphaFoldDB" id="Q9HK54"/>
<comment type="cofactor">
    <cofactor evidence="1">
        <name>Zn(2+)</name>
        <dbReference type="ChEBI" id="CHEBI:29105"/>
    </cofactor>
</comment>
<evidence type="ECO:0000256" key="4">
    <source>
        <dbReference type="ARBA" id="ARBA00022801"/>
    </source>
</evidence>
<dbReference type="SUPFAM" id="SSF56281">
    <property type="entry name" value="Metallo-hydrolase/oxidoreductase"/>
    <property type="match status" value="1"/>
</dbReference>
<reference evidence="6 7" key="1">
    <citation type="journal article" date="2000" name="Nature">
        <title>The genome sequence of the thermoacidophilic scavenger Thermoplasma acidophilum.</title>
        <authorList>
            <person name="Ruepp A."/>
            <person name="Graml W."/>
            <person name="Santos-Martinez M.L."/>
            <person name="Koretke K.K."/>
            <person name="Volker C."/>
            <person name="Mewes H.W."/>
            <person name="Frishman D."/>
            <person name="Stocker S."/>
            <person name="Lupas A.N."/>
            <person name="Baumeister W."/>
        </authorList>
    </citation>
    <scope>NUCLEOTIDE SEQUENCE [LARGE SCALE GENOMIC DNA]</scope>
    <source>
        <strain evidence="7">ATCC 25905 / DSM 1728 / JCM 9062 / NBRC 15155 / AMRC-C165</strain>
    </source>
</reference>
<evidence type="ECO:0000313" key="6">
    <source>
        <dbReference type="EMBL" id="CAC11885.1"/>
    </source>
</evidence>
<dbReference type="PANTHER" id="PTHR42978:SF2">
    <property type="entry name" value="102 KBASES UNSTABLE REGION: FROM 1 TO 119443"/>
    <property type="match status" value="1"/>
</dbReference>
<evidence type="ECO:0000256" key="3">
    <source>
        <dbReference type="ARBA" id="ARBA00022723"/>
    </source>
</evidence>
<dbReference type="KEGG" id="tac:Ta0751"/>
<keyword evidence="7" id="KW-1185">Reference proteome</keyword>
<keyword evidence="3" id="KW-0479">Metal-binding</keyword>
<dbReference type="Gene3D" id="3.60.15.10">
    <property type="entry name" value="Ribonuclease Z/Hydroxyacylglutathione hydrolase-like"/>
    <property type="match status" value="1"/>
</dbReference>
<dbReference type="HOGENOM" id="CLU_1080181_0_0_2"/>
<dbReference type="InterPro" id="IPR036866">
    <property type="entry name" value="RibonucZ/Hydroxyglut_hydro"/>
</dbReference>
<evidence type="ECO:0008006" key="8">
    <source>
        <dbReference type="Google" id="ProtNLM"/>
    </source>
</evidence>
<dbReference type="InterPro" id="IPR051013">
    <property type="entry name" value="MBL_superfamily_lactonases"/>
</dbReference>
<gene>
    <name evidence="6" type="ordered locus">Ta0751</name>
</gene>
<dbReference type="eggNOG" id="arCOG00511">
    <property type="taxonomic scope" value="Archaea"/>
</dbReference>
<dbReference type="EMBL" id="AL445065">
    <property type="protein sequence ID" value="CAC11885.1"/>
    <property type="molecule type" value="Genomic_DNA"/>
</dbReference>
<dbReference type="EnsemblBacteria" id="CAC11885">
    <property type="protein sequence ID" value="CAC11885"/>
    <property type="gene ID" value="CAC11885"/>
</dbReference>
<evidence type="ECO:0000313" key="7">
    <source>
        <dbReference type="Proteomes" id="UP000001024"/>
    </source>
</evidence>
<comment type="similarity">
    <text evidence="2">Belongs to the metallo-beta-lactamase superfamily.</text>
</comment>
<dbReference type="PANTHER" id="PTHR42978">
    <property type="entry name" value="QUORUM-QUENCHING LACTONASE YTNP-RELATED-RELATED"/>
    <property type="match status" value="1"/>
</dbReference>
<accession>Q9HK54</accession>
<dbReference type="STRING" id="273075.gene:9571967"/>
<organism evidence="6 7">
    <name type="scientific">Thermoplasma acidophilum (strain ATCC 25905 / DSM 1728 / JCM 9062 / NBRC 15155 / AMRC-C165)</name>
    <dbReference type="NCBI Taxonomy" id="273075"/>
    <lineage>
        <taxon>Archaea</taxon>
        <taxon>Methanobacteriati</taxon>
        <taxon>Thermoplasmatota</taxon>
        <taxon>Thermoplasmata</taxon>
        <taxon>Thermoplasmatales</taxon>
        <taxon>Thermoplasmataceae</taxon>
        <taxon>Thermoplasma</taxon>
    </lineage>
</organism>
<dbReference type="InParanoid" id="Q9HK54"/>
<evidence type="ECO:0000256" key="5">
    <source>
        <dbReference type="ARBA" id="ARBA00022833"/>
    </source>
</evidence>
<dbReference type="GO" id="GO:0046872">
    <property type="term" value="F:metal ion binding"/>
    <property type="evidence" value="ECO:0007669"/>
    <property type="project" value="UniProtKB-KW"/>
</dbReference>
<sequence length="227" mass="26297">MKDFWTWERLSFHMVLAYNDDRSFLINTGMPLDLTLRNQEMKKFAGDRAIFRSEDSIEMLRKAGFTPDDIDYVALTPVQDYTIGRLNEFRKSKIFIFRDGWIKDIAAPAYAYFHNRDLFIPKNIFDFVYGEGWKNIIFYDGETELVPGIRAIPVGCHHRSSVAFAINAKDGTYVFTDASFKAENVRNRIPIGIAENIYECLSAYEKIEKIGKLLPAYDPAIDDLYIK</sequence>
<protein>
    <recommendedName>
        <fullName evidence="8">Metallo-beta-lactamase domain-containing protein</fullName>
    </recommendedName>
</protein>
<evidence type="ECO:0000256" key="2">
    <source>
        <dbReference type="ARBA" id="ARBA00007749"/>
    </source>
</evidence>
<keyword evidence="4" id="KW-0378">Hydrolase</keyword>
<dbReference type="GO" id="GO:0016787">
    <property type="term" value="F:hydrolase activity"/>
    <property type="evidence" value="ECO:0007669"/>
    <property type="project" value="UniProtKB-KW"/>
</dbReference>
<proteinExistence type="inferred from homology"/>
<keyword evidence="5" id="KW-0862">Zinc</keyword>
<dbReference type="PaxDb" id="273075-Ta0751"/>